<dbReference type="InterPro" id="IPR023602">
    <property type="entry name" value="Riboflavin_kinase_CTP-dep"/>
</dbReference>
<keyword evidence="6" id="KW-0285">Flavoprotein</keyword>
<sequence length="120" mass="13770">MRGRVVGGLGQGQYYISRKGYRHQFIQKLGFVPFPGTLNIKLDEPFNPGPHQILIEGFREEERSFGECRCYKIKLNGLEGAIIRPDRSSYPPDLVEIISPLRLRDELRLDDGDIVELILQ</sequence>
<evidence type="ECO:0000256" key="9">
    <source>
        <dbReference type="ARBA" id="ARBA00022723"/>
    </source>
</evidence>
<keyword evidence="9" id="KW-0479">Metal-binding</keyword>
<comment type="catalytic activity">
    <reaction evidence="16">
        <text>riboflavin + CTP = CDP + FMN + H(+)</text>
        <dbReference type="Rhea" id="RHEA:25021"/>
        <dbReference type="ChEBI" id="CHEBI:15378"/>
        <dbReference type="ChEBI" id="CHEBI:37563"/>
        <dbReference type="ChEBI" id="CHEBI:57986"/>
        <dbReference type="ChEBI" id="CHEBI:58069"/>
        <dbReference type="ChEBI" id="CHEBI:58210"/>
        <dbReference type="EC" id="2.7.1.161"/>
    </reaction>
</comment>
<evidence type="ECO:0000256" key="5">
    <source>
        <dbReference type="ARBA" id="ARBA00017394"/>
    </source>
</evidence>
<evidence type="ECO:0000256" key="7">
    <source>
        <dbReference type="ARBA" id="ARBA00022643"/>
    </source>
</evidence>
<dbReference type="AlphaFoldDB" id="A0A0W8FB65"/>
<evidence type="ECO:0000256" key="16">
    <source>
        <dbReference type="ARBA" id="ARBA00047857"/>
    </source>
</evidence>
<dbReference type="Pfam" id="PF01982">
    <property type="entry name" value="CTP-dep_RFKase"/>
    <property type="match status" value="1"/>
</dbReference>
<evidence type="ECO:0000259" key="17">
    <source>
        <dbReference type="Pfam" id="PF01982"/>
    </source>
</evidence>
<dbReference type="InterPro" id="IPR039063">
    <property type="entry name" value="RibK_CTP-dep"/>
</dbReference>
<dbReference type="SUPFAM" id="SSF82114">
    <property type="entry name" value="Riboflavin kinase-like"/>
    <property type="match status" value="1"/>
</dbReference>
<dbReference type="GO" id="GO:0008531">
    <property type="term" value="F:riboflavin kinase activity"/>
    <property type="evidence" value="ECO:0007669"/>
    <property type="project" value="InterPro"/>
</dbReference>
<evidence type="ECO:0000256" key="12">
    <source>
        <dbReference type="ARBA" id="ARBA00022842"/>
    </source>
</evidence>
<accession>A0A0W8FB65</accession>
<evidence type="ECO:0000256" key="3">
    <source>
        <dbReference type="ARBA" id="ARBA00006428"/>
    </source>
</evidence>
<evidence type="ECO:0000256" key="8">
    <source>
        <dbReference type="ARBA" id="ARBA00022679"/>
    </source>
</evidence>
<evidence type="ECO:0000313" key="18">
    <source>
        <dbReference type="EMBL" id="KUG18049.1"/>
    </source>
</evidence>
<comment type="similarity">
    <text evidence="3">Belongs to the archaeal riboflavin kinase family.</text>
</comment>
<dbReference type="GO" id="GO:0009398">
    <property type="term" value="P:FMN biosynthetic process"/>
    <property type="evidence" value="ECO:0007669"/>
    <property type="project" value="UniProtKB-UniPathway"/>
</dbReference>
<dbReference type="GO" id="GO:0046872">
    <property type="term" value="F:metal ion binding"/>
    <property type="evidence" value="ECO:0007669"/>
    <property type="project" value="UniProtKB-KW"/>
</dbReference>
<evidence type="ECO:0000256" key="6">
    <source>
        <dbReference type="ARBA" id="ARBA00022630"/>
    </source>
</evidence>
<comment type="pathway">
    <text evidence="2">Cofactor biosynthesis; FMN biosynthesis; FMN from riboflavin (CTP route): step 1/1.</text>
</comment>
<dbReference type="InterPro" id="IPR023465">
    <property type="entry name" value="Riboflavin_kinase_dom_sf"/>
</dbReference>
<dbReference type="Gene3D" id="2.40.30.30">
    <property type="entry name" value="Riboflavin kinase-like"/>
    <property type="match status" value="1"/>
</dbReference>
<reference evidence="18" key="1">
    <citation type="journal article" date="2015" name="Proc. Natl. Acad. Sci. U.S.A.">
        <title>Networks of energetic and metabolic interactions define dynamics in microbial communities.</title>
        <authorList>
            <person name="Embree M."/>
            <person name="Liu J.K."/>
            <person name="Al-Bassam M.M."/>
            <person name="Zengler K."/>
        </authorList>
    </citation>
    <scope>NUCLEOTIDE SEQUENCE</scope>
</reference>
<evidence type="ECO:0000256" key="15">
    <source>
        <dbReference type="ARBA" id="ARBA00033116"/>
    </source>
</evidence>
<evidence type="ECO:0000256" key="14">
    <source>
        <dbReference type="ARBA" id="ARBA00030544"/>
    </source>
</evidence>
<dbReference type="EMBL" id="LNQE01001404">
    <property type="protein sequence ID" value="KUG18049.1"/>
    <property type="molecule type" value="Genomic_DNA"/>
</dbReference>
<feature type="domain" description="Riboflavin kinase" evidence="17">
    <location>
        <begin position="5"/>
        <end position="117"/>
    </location>
</feature>
<dbReference type="GO" id="GO:0009231">
    <property type="term" value="P:riboflavin biosynthetic process"/>
    <property type="evidence" value="ECO:0007669"/>
    <property type="project" value="InterPro"/>
</dbReference>
<proteinExistence type="inferred from homology"/>
<evidence type="ECO:0000256" key="11">
    <source>
        <dbReference type="ARBA" id="ARBA00022777"/>
    </source>
</evidence>
<organism evidence="18">
    <name type="scientific">hydrocarbon metagenome</name>
    <dbReference type="NCBI Taxonomy" id="938273"/>
    <lineage>
        <taxon>unclassified sequences</taxon>
        <taxon>metagenomes</taxon>
        <taxon>ecological metagenomes</taxon>
    </lineage>
</organism>
<dbReference type="GO" id="GO:0003677">
    <property type="term" value="F:DNA binding"/>
    <property type="evidence" value="ECO:0007669"/>
    <property type="project" value="UniProtKB-KW"/>
</dbReference>
<gene>
    <name evidence="18" type="ORF">ASZ90_012233</name>
</gene>
<protein>
    <recommendedName>
        <fullName evidence="5">Riboflavin kinase</fullName>
        <ecNumber evidence="4">2.7.1.161</ecNumber>
    </recommendedName>
    <alternativeName>
        <fullName evidence="14">CTP-dependent riboflavin kinase</fullName>
    </alternativeName>
    <alternativeName>
        <fullName evidence="15">CTP:riboflavin 5'-phosphotransferase</fullName>
    </alternativeName>
    <alternativeName>
        <fullName evidence="13">Flavokinase</fullName>
    </alternativeName>
</protein>
<name>A0A0W8FB65_9ZZZZ</name>
<comment type="cofactor">
    <cofactor evidence="1">
        <name>Mg(2+)</name>
        <dbReference type="ChEBI" id="CHEBI:18420"/>
    </cofactor>
</comment>
<comment type="caution">
    <text evidence="18">The sequence shown here is derived from an EMBL/GenBank/DDBJ whole genome shotgun (WGS) entry which is preliminary data.</text>
</comment>
<dbReference type="EC" id="2.7.1.161" evidence="4"/>
<keyword evidence="18" id="KW-0238">DNA-binding</keyword>
<dbReference type="UniPathway" id="UPA00276">
    <property type="reaction ID" value="UER00929"/>
</dbReference>
<keyword evidence="11 18" id="KW-0418">Kinase</keyword>
<evidence type="ECO:0000256" key="2">
    <source>
        <dbReference type="ARBA" id="ARBA00005219"/>
    </source>
</evidence>
<evidence type="ECO:0000256" key="1">
    <source>
        <dbReference type="ARBA" id="ARBA00001946"/>
    </source>
</evidence>
<evidence type="ECO:0000256" key="4">
    <source>
        <dbReference type="ARBA" id="ARBA00011987"/>
    </source>
</evidence>
<evidence type="ECO:0000256" key="13">
    <source>
        <dbReference type="ARBA" id="ARBA00029789"/>
    </source>
</evidence>
<dbReference type="GO" id="GO:0000166">
    <property type="term" value="F:nucleotide binding"/>
    <property type="evidence" value="ECO:0007669"/>
    <property type="project" value="UniProtKB-KW"/>
</dbReference>
<dbReference type="PANTHER" id="PTHR40706:SF1">
    <property type="entry name" value="RIBOFLAVIN KINASE"/>
    <property type="match status" value="1"/>
</dbReference>
<keyword evidence="8" id="KW-0808">Transferase</keyword>
<dbReference type="PANTHER" id="PTHR40706">
    <property type="entry name" value="RIBOFLAVIN KINASE"/>
    <property type="match status" value="1"/>
</dbReference>
<evidence type="ECO:0000256" key="10">
    <source>
        <dbReference type="ARBA" id="ARBA00022741"/>
    </source>
</evidence>
<keyword evidence="7" id="KW-0288">FMN</keyword>
<keyword evidence="12" id="KW-0460">Magnesium</keyword>
<keyword evidence="10" id="KW-0547">Nucleotide-binding</keyword>